<dbReference type="SUPFAM" id="SSF53474">
    <property type="entry name" value="alpha/beta-Hydrolases"/>
    <property type="match status" value="1"/>
</dbReference>
<dbReference type="InterPro" id="IPR053145">
    <property type="entry name" value="AB_hydrolase_Est10"/>
</dbReference>
<dbReference type="RefSeq" id="WP_252114884.1">
    <property type="nucleotide sequence ID" value="NZ_JAMSHT010000001.1"/>
</dbReference>
<dbReference type="Gene3D" id="3.40.50.1820">
    <property type="entry name" value="alpha/beta hydrolase"/>
    <property type="match status" value="1"/>
</dbReference>
<feature type="domain" description="Serine aminopeptidase S33" evidence="1">
    <location>
        <begin position="63"/>
        <end position="271"/>
    </location>
</feature>
<dbReference type="InterPro" id="IPR022742">
    <property type="entry name" value="Hydrolase_4"/>
</dbReference>
<organism evidence="2 3">
    <name type="scientific">Sphingomicrobium sediminis</name>
    <dbReference type="NCBI Taxonomy" id="2950949"/>
    <lineage>
        <taxon>Bacteria</taxon>
        <taxon>Pseudomonadati</taxon>
        <taxon>Pseudomonadota</taxon>
        <taxon>Alphaproteobacteria</taxon>
        <taxon>Sphingomonadales</taxon>
        <taxon>Sphingomonadaceae</taxon>
        <taxon>Sphingomicrobium</taxon>
    </lineage>
</organism>
<proteinExistence type="predicted"/>
<dbReference type="AlphaFoldDB" id="A0A9X2J4A8"/>
<dbReference type="Pfam" id="PF12146">
    <property type="entry name" value="Hydrolase_4"/>
    <property type="match status" value="1"/>
</dbReference>
<gene>
    <name evidence="2" type="ORF">NDO55_10120</name>
</gene>
<accession>A0A9X2J4A8</accession>
<sequence length="309" mass="32235">MLMSVLAALAAITMHPEDVEISGPEGPVRGTLTQPVAGAPSILLIAGSGPTDRDGNSPMGVTGSAYKQLANGLADEGVATLRFDKRGMFGSSEAVPNANAVTFDDYVEDVRGWVGLLGERGSACTWLAGHSEGSTVALLAAQESENLCGLILIAGGGRPILDLMVDQFRPQLPPEMLTQVEAAFASLKAGQEVDIADVPAPLRSLFGPDLQRFMMSGYTLDPVELLAGIDLPILIIQPAEDIQVPVAEGEMLAAAVPEATYLLLDGVNHTLKPVPAGDRAANLASYSDPDLAIDPRVVAAIADFVKAER</sequence>
<dbReference type="Proteomes" id="UP001155128">
    <property type="component" value="Unassembled WGS sequence"/>
</dbReference>
<dbReference type="EMBL" id="JAMSHT010000001">
    <property type="protein sequence ID" value="MCM8558176.1"/>
    <property type="molecule type" value="Genomic_DNA"/>
</dbReference>
<comment type="caution">
    <text evidence="2">The sequence shown here is derived from an EMBL/GenBank/DDBJ whole genome shotgun (WGS) entry which is preliminary data.</text>
</comment>
<protein>
    <submittedName>
        <fullName evidence="2">Alpha/beta fold hydrolase</fullName>
    </submittedName>
</protein>
<dbReference type="PANTHER" id="PTHR43265">
    <property type="entry name" value="ESTERASE ESTD"/>
    <property type="match status" value="1"/>
</dbReference>
<keyword evidence="3" id="KW-1185">Reference proteome</keyword>
<name>A0A9X2J4A8_9SPHN</name>
<evidence type="ECO:0000259" key="1">
    <source>
        <dbReference type="Pfam" id="PF12146"/>
    </source>
</evidence>
<dbReference type="PANTHER" id="PTHR43265:SF1">
    <property type="entry name" value="ESTERASE ESTD"/>
    <property type="match status" value="1"/>
</dbReference>
<keyword evidence="2" id="KW-0378">Hydrolase</keyword>
<evidence type="ECO:0000313" key="2">
    <source>
        <dbReference type="EMBL" id="MCM8558176.1"/>
    </source>
</evidence>
<evidence type="ECO:0000313" key="3">
    <source>
        <dbReference type="Proteomes" id="UP001155128"/>
    </source>
</evidence>
<reference evidence="2" key="1">
    <citation type="submission" date="2022-06" db="EMBL/GenBank/DDBJ databases">
        <title>Sphingomicrobium sedimins sp. nov., a marine bacterium isolated from tidal flat.</title>
        <authorList>
            <person name="Kim C.-H."/>
            <person name="Yoo Y."/>
            <person name="Kim J.-J."/>
        </authorList>
    </citation>
    <scope>NUCLEOTIDE SEQUENCE</scope>
    <source>
        <strain evidence="2">GRR-S6-50</strain>
    </source>
</reference>
<dbReference type="GO" id="GO:0052689">
    <property type="term" value="F:carboxylic ester hydrolase activity"/>
    <property type="evidence" value="ECO:0007669"/>
    <property type="project" value="TreeGrafter"/>
</dbReference>
<dbReference type="InterPro" id="IPR029058">
    <property type="entry name" value="AB_hydrolase_fold"/>
</dbReference>